<organism evidence="3 4">
    <name type="scientific">Raphidocelis subcapitata</name>
    <dbReference type="NCBI Taxonomy" id="307507"/>
    <lineage>
        <taxon>Eukaryota</taxon>
        <taxon>Viridiplantae</taxon>
        <taxon>Chlorophyta</taxon>
        <taxon>core chlorophytes</taxon>
        <taxon>Chlorophyceae</taxon>
        <taxon>CS clade</taxon>
        <taxon>Sphaeropleales</taxon>
        <taxon>Selenastraceae</taxon>
        <taxon>Raphidocelis</taxon>
    </lineage>
</organism>
<dbReference type="InterPro" id="IPR001202">
    <property type="entry name" value="WW_dom"/>
</dbReference>
<feature type="compositionally biased region" description="Low complexity" evidence="1">
    <location>
        <begin position="479"/>
        <end position="488"/>
    </location>
</feature>
<feature type="compositionally biased region" description="Basic and acidic residues" evidence="1">
    <location>
        <begin position="1"/>
        <end position="10"/>
    </location>
</feature>
<sequence length="908" mass="89367">MREKPEEPRASWKPAGILRASNPISRKQAQAKALGRLLPEPSPHWLAPLSPLAAALSRSCLSGSGSRSFVGQPPGAGATAASGRPAGPARLLLPPLPAPGLPRPAGCGGKADAVAAELSRASPYLEAAAQAAAFAAAPLSGGGSGAWSRVGSPPSRARRRQRGEAAAAAAAGRGRRAPAPPWDPSPTLLHEASFEEALAAWRAAVDAGAFALRPVSALARAPPSPPLRPRPPPLTAPAQGEAATSTAAPAGSSTGTGGSLGHRITSGPVVFSGGDAPALDALEELLLRTLLHRPRLTPLQLRAATAALRGLDAAPQLAAAALLLRGGFWGAAMGLNYGGDLALASDALSEVAALLRAGLALDGDDEAAAASWRWHPCDRELFFLSCRMAAAGSTKGGGGNSGGGGGGGGGGGDGGLAAAFAALRRALARAPWPAAAAAIARAERALLLEVAEAMQERVWAAADEAEASEAAGAGAWAGVDARPDAGADAEAEAARARGAAGQPDEEGLIITSDWRVIPSSCGARGGGAVGGGSEMAALSQDAVCGPRRSSSSGGSSESSESSSSSEIKSSTADPPRAAAAAAPAVANQQSLPQPPPSALDPKPLQQRSAAAGGMAGSLGAQMPPARGPSPAKPRAAWGGAPSPDRRQPGMQRLRAAVAAGRQEIEERSAQASPAGSRPGSAAVQQRGAGAALAAQPPAQPAPGSRPGTAGVGGPSLRPRSAAAGQQRGHAAQQQPALPPLPPLGPLLAGVPEGASQEEVQADLGRALLALQRQRDHAAALAAQLYSQASARRGSTSAGNSRPGSAAAGAARGGGGSGASAAASASASAAAASAAASAGVSKSEEPDLLPLAAAALTAPLPPGWTVHLDCDGAEYFARASDGAAQYEHPSDADFRRRAAEARAARRGGG</sequence>
<evidence type="ECO:0000259" key="2">
    <source>
        <dbReference type="PROSITE" id="PS50020"/>
    </source>
</evidence>
<feature type="compositionally biased region" description="Pro residues" evidence="1">
    <location>
        <begin position="222"/>
        <end position="235"/>
    </location>
</feature>
<name>A0A2V0PJR9_9CHLO</name>
<feature type="region of interest" description="Disordered" evidence="1">
    <location>
        <begin position="883"/>
        <end position="908"/>
    </location>
</feature>
<accession>A0A2V0PJR9</accession>
<keyword evidence="4" id="KW-1185">Reference proteome</keyword>
<evidence type="ECO:0000313" key="3">
    <source>
        <dbReference type="EMBL" id="GBG00052.1"/>
    </source>
</evidence>
<feature type="region of interest" description="Disordered" evidence="1">
    <location>
        <begin position="220"/>
        <end position="261"/>
    </location>
</feature>
<comment type="caution">
    <text evidence="3">The sequence shown here is derived from an EMBL/GenBank/DDBJ whole genome shotgun (WGS) entry which is preliminary data.</text>
</comment>
<feature type="compositionally biased region" description="Low complexity" evidence="1">
    <location>
        <begin position="83"/>
        <end position="93"/>
    </location>
</feature>
<dbReference type="InterPro" id="IPR036020">
    <property type="entry name" value="WW_dom_sf"/>
</dbReference>
<feature type="region of interest" description="Disordered" evidence="1">
    <location>
        <begin position="788"/>
        <end position="823"/>
    </location>
</feature>
<feature type="region of interest" description="Disordered" evidence="1">
    <location>
        <begin position="1"/>
        <end position="24"/>
    </location>
</feature>
<feature type="domain" description="WW" evidence="2">
    <location>
        <begin position="857"/>
        <end position="890"/>
    </location>
</feature>
<dbReference type="InParanoid" id="A0A2V0PJR9"/>
<reference evidence="3 4" key="1">
    <citation type="journal article" date="2018" name="Sci. Rep.">
        <title>Raphidocelis subcapitata (=Pseudokirchneriella subcapitata) provides an insight into genome evolution and environmental adaptations in the Sphaeropleales.</title>
        <authorList>
            <person name="Suzuki S."/>
            <person name="Yamaguchi H."/>
            <person name="Nakajima N."/>
            <person name="Kawachi M."/>
        </authorList>
    </citation>
    <scope>NUCLEOTIDE SEQUENCE [LARGE SCALE GENOMIC DNA]</scope>
    <source>
        <strain evidence="3 4">NIES-35</strain>
    </source>
</reference>
<feature type="compositionally biased region" description="Low complexity" evidence="1">
    <location>
        <begin position="599"/>
        <end position="620"/>
    </location>
</feature>
<feature type="compositionally biased region" description="Low complexity" evidence="1">
    <location>
        <begin position="788"/>
        <end position="809"/>
    </location>
</feature>
<gene>
    <name evidence="3" type="ORF">Rsub_12796</name>
</gene>
<dbReference type="STRING" id="307507.A0A2V0PJR9"/>
<feature type="compositionally biased region" description="Basic and acidic residues" evidence="1">
    <location>
        <begin position="887"/>
        <end position="902"/>
    </location>
</feature>
<dbReference type="Gene3D" id="3.30.1470.10">
    <property type="entry name" value="Photosystem I PsaD, reaction center subunit II"/>
    <property type="match status" value="1"/>
</dbReference>
<dbReference type="EMBL" id="BDRX01000189">
    <property type="protein sequence ID" value="GBG00052.1"/>
    <property type="molecule type" value="Genomic_DNA"/>
</dbReference>
<dbReference type="AlphaFoldDB" id="A0A2V0PJR9"/>
<feature type="compositionally biased region" description="Low complexity" evidence="1">
    <location>
        <begin position="721"/>
        <end position="735"/>
    </location>
</feature>
<feature type="compositionally biased region" description="Low complexity" evidence="1">
    <location>
        <begin position="745"/>
        <end position="754"/>
    </location>
</feature>
<feature type="region of interest" description="Disordered" evidence="1">
    <location>
        <begin position="539"/>
        <end position="757"/>
    </location>
</feature>
<feature type="compositionally biased region" description="Low complexity" evidence="1">
    <location>
        <begin position="236"/>
        <end position="253"/>
    </location>
</feature>
<evidence type="ECO:0000256" key="1">
    <source>
        <dbReference type="SAM" id="MobiDB-lite"/>
    </source>
</evidence>
<feature type="region of interest" description="Disordered" evidence="1">
    <location>
        <begin position="479"/>
        <end position="507"/>
    </location>
</feature>
<evidence type="ECO:0000313" key="4">
    <source>
        <dbReference type="Proteomes" id="UP000247498"/>
    </source>
</evidence>
<dbReference type="Proteomes" id="UP000247498">
    <property type="component" value="Unassembled WGS sequence"/>
</dbReference>
<dbReference type="SUPFAM" id="SSF51045">
    <property type="entry name" value="WW domain"/>
    <property type="match status" value="1"/>
</dbReference>
<proteinExistence type="predicted"/>
<protein>
    <recommendedName>
        <fullName evidence="2">WW domain-containing protein</fullName>
    </recommendedName>
</protein>
<dbReference type="PROSITE" id="PS50020">
    <property type="entry name" value="WW_DOMAIN_2"/>
    <property type="match status" value="1"/>
</dbReference>
<feature type="region of interest" description="Disordered" evidence="1">
    <location>
        <begin position="61"/>
        <end position="109"/>
    </location>
</feature>
<feature type="compositionally biased region" description="Low complexity" evidence="1">
    <location>
        <begin position="669"/>
        <end position="707"/>
    </location>
</feature>
<feature type="region of interest" description="Disordered" evidence="1">
    <location>
        <begin position="138"/>
        <end position="182"/>
    </location>
</feature>
<feature type="compositionally biased region" description="Low complexity" evidence="1">
    <location>
        <begin position="549"/>
        <end position="591"/>
    </location>
</feature>